<dbReference type="AlphaFoldDB" id="A0AAV5U6J1"/>
<keyword evidence="5 13" id="KW-0812">Transmembrane</keyword>
<keyword evidence="6" id="KW-1133">Transmembrane helix</keyword>
<evidence type="ECO:0000256" key="12">
    <source>
        <dbReference type="ARBA" id="ARBA00023303"/>
    </source>
</evidence>
<comment type="caution">
    <text evidence="14">The sequence shown here is derived from an EMBL/GenBank/DDBJ whole genome shotgun (WGS) entry which is preliminary data.</text>
</comment>
<evidence type="ECO:0000313" key="14">
    <source>
        <dbReference type="EMBL" id="GMT02024.1"/>
    </source>
</evidence>
<keyword evidence="3 13" id="KW-0813">Transport</keyword>
<dbReference type="Gene3D" id="1.10.287.820">
    <property type="entry name" value="Acid-sensing ion channel domain"/>
    <property type="match status" value="1"/>
</dbReference>
<evidence type="ECO:0000313" key="15">
    <source>
        <dbReference type="Proteomes" id="UP001432027"/>
    </source>
</evidence>
<dbReference type="EMBL" id="BTSX01000005">
    <property type="protein sequence ID" value="GMT02024.1"/>
    <property type="molecule type" value="Genomic_DNA"/>
</dbReference>
<keyword evidence="11 13" id="KW-0739">Sodium transport</keyword>
<evidence type="ECO:0000256" key="6">
    <source>
        <dbReference type="ARBA" id="ARBA00022989"/>
    </source>
</evidence>
<dbReference type="GO" id="GO:0005272">
    <property type="term" value="F:sodium channel activity"/>
    <property type="evidence" value="ECO:0007669"/>
    <property type="project" value="UniProtKB-KW"/>
</dbReference>
<accession>A0AAV5U6J1</accession>
<evidence type="ECO:0000256" key="10">
    <source>
        <dbReference type="ARBA" id="ARBA00023180"/>
    </source>
</evidence>
<name>A0AAV5U6J1_9BILA</name>
<evidence type="ECO:0000256" key="3">
    <source>
        <dbReference type="ARBA" id="ARBA00022448"/>
    </source>
</evidence>
<keyword evidence="12 13" id="KW-0407">Ion channel</keyword>
<keyword evidence="9" id="KW-0472">Membrane</keyword>
<comment type="similarity">
    <text evidence="2 13">Belongs to the amiloride-sensitive sodium channel (TC 1.A.6) family.</text>
</comment>
<dbReference type="Pfam" id="PF00858">
    <property type="entry name" value="ASC"/>
    <property type="match status" value="1"/>
</dbReference>
<evidence type="ECO:0000256" key="1">
    <source>
        <dbReference type="ARBA" id="ARBA00004141"/>
    </source>
</evidence>
<dbReference type="Proteomes" id="UP001432027">
    <property type="component" value="Unassembled WGS sequence"/>
</dbReference>
<evidence type="ECO:0000256" key="8">
    <source>
        <dbReference type="ARBA" id="ARBA00023065"/>
    </source>
</evidence>
<comment type="subcellular location">
    <subcellularLocation>
        <location evidence="1">Membrane</location>
        <topology evidence="1">Multi-pass membrane protein</topology>
    </subcellularLocation>
</comment>
<sequence length="79" mass="9120">DAHFIYTSKNCHAPACQRSCLQRFLIHRCECGDTRYPPHHSPNCPVDDAEKRDCLNKAIENAMREMDKTIDCNCPQPCR</sequence>
<evidence type="ECO:0000256" key="2">
    <source>
        <dbReference type="ARBA" id="ARBA00007193"/>
    </source>
</evidence>
<keyword evidence="8 13" id="KW-0406">Ion transport</keyword>
<feature type="non-terminal residue" evidence="14">
    <location>
        <position position="79"/>
    </location>
</feature>
<evidence type="ECO:0000256" key="5">
    <source>
        <dbReference type="ARBA" id="ARBA00022692"/>
    </source>
</evidence>
<proteinExistence type="inferred from homology"/>
<feature type="non-terminal residue" evidence="14">
    <location>
        <position position="1"/>
    </location>
</feature>
<evidence type="ECO:0000256" key="7">
    <source>
        <dbReference type="ARBA" id="ARBA00023053"/>
    </source>
</evidence>
<gene>
    <name evidence="14" type="ORF">PENTCL1PPCAC_24198</name>
</gene>
<evidence type="ECO:0000256" key="11">
    <source>
        <dbReference type="ARBA" id="ARBA00023201"/>
    </source>
</evidence>
<keyword evidence="7" id="KW-0915">Sodium</keyword>
<organism evidence="14 15">
    <name type="scientific">Pristionchus entomophagus</name>
    <dbReference type="NCBI Taxonomy" id="358040"/>
    <lineage>
        <taxon>Eukaryota</taxon>
        <taxon>Metazoa</taxon>
        <taxon>Ecdysozoa</taxon>
        <taxon>Nematoda</taxon>
        <taxon>Chromadorea</taxon>
        <taxon>Rhabditida</taxon>
        <taxon>Rhabditina</taxon>
        <taxon>Diplogasteromorpha</taxon>
        <taxon>Diplogasteroidea</taxon>
        <taxon>Neodiplogasteridae</taxon>
        <taxon>Pristionchus</taxon>
    </lineage>
</organism>
<dbReference type="InterPro" id="IPR001873">
    <property type="entry name" value="ENaC"/>
</dbReference>
<dbReference type="GO" id="GO:0016020">
    <property type="term" value="C:membrane"/>
    <property type="evidence" value="ECO:0007669"/>
    <property type="project" value="UniProtKB-SubCell"/>
</dbReference>
<keyword evidence="4 13" id="KW-0894">Sodium channel</keyword>
<keyword evidence="15" id="KW-1185">Reference proteome</keyword>
<keyword evidence="10" id="KW-0325">Glycoprotein</keyword>
<evidence type="ECO:0000256" key="9">
    <source>
        <dbReference type="ARBA" id="ARBA00023136"/>
    </source>
</evidence>
<protein>
    <submittedName>
        <fullName evidence="14">Uncharacterized protein</fullName>
    </submittedName>
</protein>
<reference evidence="14" key="1">
    <citation type="submission" date="2023-10" db="EMBL/GenBank/DDBJ databases">
        <title>Genome assembly of Pristionchus species.</title>
        <authorList>
            <person name="Yoshida K."/>
            <person name="Sommer R.J."/>
        </authorList>
    </citation>
    <scope>NUCLEOTIDE SEQUENCE</scope>
    <source>
        <strain evidence="14">RS0144</strain>
    </source>
</reference>
<evidence type="ECO:0000256" key="4">
    <source>
        <dbReference type="ARBA" id="ARBA00022461"/>
    </source>
</evidence>
<evidence type="ECO:0000256" key="13">
    <source>
        <dbReference type="RuleBase" id="RU000679"/>
    </source>
</evidence>